<proteinExistence type="predicted"/>
<protein>
    <submittedName>
        <fullName evidence="1">Uncharacterized protein</fullName>
    </submittedName>
</protein>
<dbReference type="AlphaFoldDB" id="A0A5A5T852"/>
<accession>A0A5A5T852</accession>
<evidence type="ECO:0000313" key="2">
    <source>
        <dbReference type="Proteomes" id="UP000322530"/>
    </source>
</evidence>
<dbReference type="Proteomes" id="UP000322530">
    <property type="component" value="Unassembled WGS sequence"/>
</dbReference>
<dbReference type="EMBL" id="BIXY01000010">
    <property type="protein sequence ID" value="GCF07445.1"/>
    <property type="molecule type" value="Genomic_DNA"/>
</dbReference>
<name>A0A5A5T852_9CHLR</name>
<keyword evidence="2" id="KW-1185">Reference proteome</keyword>
<evidence type="ECO:0000313" key="1">
    <source>
        <dbReference type="EMBL" id="GCF07445.1"/>
    </source>
</evidence>
<gene>
    <name evidence="1" type="ORF">KDI_10090</name>
</gene>
<organism evidence="1 2">
    <name type="scientific">Dictyobacter arantiisoli</name>
    <dbReference type="NCBI Taxonomy" id="2014874"/>
    <lineage>
        <taxon>Bacteria</taxon>
        <taxon>Bacillati</taxon>
        <taxon>Chloroflexota</taxon>
        <taxon>Ktedonobacteria</taxon>
        <taxon>Ktedonobacterales</taxon>
        <taxon>Dictyobacteraceae</taxon>
        <taxon>Dictyobacter</taxon>
    </lineage>
</organism>
<sequence length="48" mass="5227">MPIMQFLCYKITDAVDGPIHEEAAQVELAESGAIILGWIHEKSLATSV</sequence>
<comment type="caution">
    <text evidence="1">The sequence shown here is derived from an EMBL/GenBank/DDBJ whole genome shotgun (WGS) entry which is preliminary data.</text>
</comment>
<reference evidence="1 2" key="1">
    <citation type="submission" date="2019-01" db="EMBL/GenBank/DDBJ databases">
        <title>Draft genome sequence of Dictyobacter sp. Uno17.</title>
        <authorList>
            <person name="Wang C.M."/>
            <person name="Zheng Y."/>
            <person name="Sakai Y."/>
            <person name="Abe K."/>
            <person name="Yokota A."/>
            <person name="Yabe S."/>
        </authorList>
    </citation>
    <scope>NUCLEOTIDE SEQUENCE [LARGE SCALE GENOMIC DNA]</scope>
    <source>
        <strain evidence="1 2">Uno17</strain>
    </source>
</reference>